<feature type="signal peptide" evidence="11">
    <location>
        <begin position="1"/>
        <end position="27"/>
    </location>
</feature>
<sequence length="405" mass="43527">MEVSKIALVRVLAVALSLCAVVRCCSAHHVSVACMMAYDEGGSPALFRSQECPLREWTPSNGVSQNHPTANCGFAAAILQGRRNYQEDRIACNPAMKIPFLGNDGQKNVSVGVAAVFDGHGGAEASEFASKKFLSYFYLNVLFNIYKQASPHKGNDEANQNKSSVESRSGTTSSLIDDTSLYDILNEALIRTFRDIDSEFTREALRNNYASGSTGTVALIVNGRLLVGFVGDSKALLCSNRSLASQGGEGTSMRTSYVQELTKDHHPDREDEKARIETAGGFVHTWGVPRVNGILAMTRAIGDLSLRRFGVIAEPEVIAWQTLTTDNSFLVIGSDGIFEGLTPANVCAILHNNACKPGTTESSGSSSCLAPSALANRIVNNAYENGSHDNISVIVIHLESAYHSQ</sequence>
<comment type="similarity">
    <text evidence="9">Belongs to the PP2C family.</text>
</comment>
<evidence type="ECO:0000256" key="5">
    <source>
        <dbReference type="ARBA" id="ARBA00022801"/>
    </source>
</evidence>
<evidence type="ECO:0000259" key="12">
    <source>
        <dbReference type="PROSITE" id="PS51746"/>
    </source>
</evidence>
<comment type="cofactor">
    <cofactor evidence="2">
        <name>Mg(2+)</name>
        <dbReference type="ChEBI" id="CHEBI:18420"/>
    </cofactor>
</comment>
<dbReference type="GO" id="GO:0046872">
    <property type="term" value="F:metal ion binding"/>
    <property type="evidence" value="ECO:0007669"/>
    <property type="project" value="UniProtKB-KW"/>
</dbReference>
<evidence type="ECO:0000256" key="4">
    <source>
        <dbReference type="ARBA" id="ARBA00022723"/>
    </source>
</evidence>
<evidence type="ECO:0000313" key="14">
    <source>
        <dbReference type="RefSeq" id="XP_027115114.1"/>
    </source>
</evidence>
<reference evidence="13" key="1">
    <citation type="journal article" date="2025" name="Foods">
        <title>Unveiling the Microbial Signatures of Arabica Coffee Cherries: Insights into Ripeness Specific Diversity, Functional Traits, and Implications for Quality and Safety.</title>
        <authorList>
            <consortium name="RefSeq"/>
            <person name="Tenea G.N."/>
            <person name="Cifuentes V."/>
            <person name="Reyes P."/>
            <person name="Cevallos-Vallejos M."/>
        </authorList>
    </citation>
    <scope>NUCLEOTIDE SEQUENCE [LARGE SCALE GENOMIC DNA]</scope>
</reference>
<dbReference type="RefSeq" id="XP_027115134.1">
    <property type="nucleotide sequence ID" value="XM_027259333.1"/>
</dbReference>
<feature type="compositionally biased region" description="Low complexity" evidence="10">
    <location>
        <begin position="163"/>
        <end position="173"/>
    </location>
</feature>
<evidence type="ECO:0000256" key="9">
    <source>
        <dbReference type="RuleBase" id="RU003465"/>
    </source>
</evidence>
<gene>
    <name evidence="14 15" type="primary">LOC113733134</name>
</gene>
<dbReference type="InterPro" id="IPR001932">
    <property type="entry name" value="PPM-type_phosphatase-like_dom"/>
</dbReference>
<accession>A0A6P6WI88</accession>
<keyword evidence="6" id="KW-0460">Magnesium</keyword>
<name>A0A6P6WI88_COFAR</name>
<feature type="region of interest" description="Disordered" evidence="10">
    <location>
        <begin position="152"/>
        <end position="173"/>
    </location>
</feature>
<proteinExistence type="inferred from homology"/>
<dbReference type="OrthoDB" id="416093at2759"/>
<reference evidence="14 15" key="2">
    <citation type="submission" date="2025-04" db="UniProtKB">
        <authorList>
            <consortium name="RefSeq"/>
        </authorList>
    </citation>
    <scope>IDENTIFICATION</scope>
    <source>
        <tissue evidence="14 15">Leaves</tissue>
    </source>
</reference>
<keyword evidence="11" id="KW-0732">Signal</keyword>
<evidence type="ECO:0000256" key="1">
    <source>
        <dbReference type="ARBA" id="ARBA00001936"/>
    </source>
</evidence>
<dbReference type="Pfam" id="PF00481">
    <property type="entry name" value="PP2C"/>
    <property type="match status" value="1"/>
</dbReference>
<feature type="domain" description="PPM-type phosphatase" evidence="12">
    <location>
        <begin position="73"/>
        <end position="398"/>
    </location>
</feature>
<evidence type="ECO:0000256" key="6">
    <source>
        <dbReference type="ARBA" id="ARBA00022842"/>
    </source>
</evidence>
<evidence type="ECO:0000256" key="11">
    <source>
        <dbReference type="SAM" id="SignalP"/>
    </source>
</evidence>
<dbReference type="EC" id="3.1.3.16" evidence="3"/>
<evidence type="ECO:0000256" key="7">
    <source>
        <dbReference type="ARBA" id="ARBA00022912"/>
    </source>
</evidence>
<comment type="cofactor">
    <cofactor evidence="1">
        <name>Mn(2+)</name>
        <dbReference type="ChEBI" id="CHEBI:29035"/>
    </cofactor>
</comment>
<evidence type="ECO:0000313" key="15">
    <source>
        <dbReference type="RefSeq" id="XP_027115134.1"/>
    </source>
</evidence>
<dbReference type="SMART" id="SM00332">
    <property type="entry name" value="PP2Cc"/>
    <property type="match status" value="1"/>
</dbReference>
<dbReference type="GO" id="GO:0004722">
    <property type="term" value="F:protein serine/threonine phosphatase activity"/>
    <property type="evidence" value="ECO:0007669"/>
    <property type="project" value="UniProtKB-EC"/>
</dbReference>
<organism evidence="13 15">
    <name type="scientific">Coffea arabica</name>
    <name type="common">Arabian coffee</name>
    <dbReference type="NCBI Taxonomy" id="13443"/>
    <lineage>
        <taxon>Eukaryota</taxon>
        <taxon>Viridiplantae</taxon>
        <taxon>Streptophyta</taxon>
        <taxon>Embryophyta</taxon>
        <taxon>Tracheophyta</taxon>
        <taxon>Spermatophyta</taxon>
        <taxon>Magnoliopsida</taxon>
        <taxon>eudicotyledons</taxon>
        <taxon>Gunneridae</taxon>
        <taxon>Pentapetalae</taxon>
        <taxon>asterids</taxon>
        <taxon>lamiids</taxon>
        <taxon>Gentianales</taxon>
        <taxon>Rubiaceae</taxon>
        <taxon>Ixoroideae</taxon>
        <taxon>Gardenieae complex</taxon>
        <taxon>Bertiereae - Coffeeae clade</taxon>
        <taxon>Coffeeae</taxon>
        <taxon>Coffea</taxon>
    </lineage>
</organism>
<dbReference type="PANTHER" id="PTHR47992">
    <property type="entry name" value="PROTEIN PHOSPHATASE"/>
    <property type="match status" value="1"/>
</dbReference>
<dbReference type="InterPro" id="IPR015655">
    <property type="entry name" value="PP2C"/>
</dbReference>
<dbReference type="Proteomes" id="UP001652660">
    <property type="component" value="Chromosome 1c"/>
</dbReference>
<dbReference type="GeneID" id="113733134"/>
<dbReference type="InterPro" id="IPR000222">
    <property type="entry name" value="PP2C_BS"/>
</dbReference>
<dbReference type="AlphaFoldDB" id="A0A6P6WI88"/>
<evidence type="ECO:0000313" key="13">
    <source>
        <dbReference type="Proteomes" id="UP001652660"/>
    </source>
</evidence>
<dbReference type="SUPFAM" id="SSF81606">
    <property type="entry name" value="PP2C-like"/>
    <property type="match status" value="1"/>
</dbReference>
<dbReference type="RefSeq" id="XP_027115114.1">
    <property type="nucleotide sequence ID" value="XM_027259313.1"/>
</dbReference>
<dbReference type="PROSITE" id="PS01032">
    <property type="entry name" value="PPM_1"/>
    <property type="match status" value="1"/>
</dbReference>
<keyword evidence="5 9" id="KW-0378">Hydrolase</keyword>
<evidence type="ECO:0000256" key="2">
    <source>
        <dbReference type="ARBA" id="ARBA00001946"/>
    </source>
</evidence>
<dbReference type="InterPro" id="IPR036457">
    <property type="entry name" value="PPM-type-like_dom_sf"/>
</dbReference>
<dbReference type="PROSITE" id="PS51746">
    <property type="entry name" value="PPM_2"/>
    <property type="match status" value="1"/>
</dbReference>
<dbReference type="Gene3D" id="3.60.40.10">
    <property type="entry name" value="PPM-type phosphatase domain"/>
    <property type="match status" value="1"/>
</dbReference>
<evidence type="ECO:0000256" key="8">
    <source>
        <dbReference type="ARBA" id="ARBA00023211"/>
    </source>
</evidence>
<evidence type="ECO:0000256" key="10">
    <source>
        <dbReference type="SAM" id="MobiDB-lite"/>
    </source>
</evidence>
<keyword evidence="4" id="KW-0479">Metal-binding</keyword>
<protein>
    <recommendedName>
        <fullName evidence="3">protein-serine/threonine phosphatase</fullName>
        <ecNumber evidence="3">3.1.3.16</ecNumber>
    </recommendedName>
</protein>
<dbReference type="PROSITE" id="PS51257">
    <property type="entry name" value="PROKAR_LIPOPROTEIN"/>
    <property type="match status" value="1"/>
</dbReference>
<feature type="chain" id="PRO_5044650795" description="protein-serine/threonine phosphatase" evidence="11">
    <location>
        <begin position="28"/>
        <end position="405"/>
    </location>
</feature>
<evidence type="ECO:0000256" key="3">
    <source>
        <dbReference type="ARBA" id="ARBA00013081"/>
    </source>
</evidence>
<keyword evidence="8" id="KW-0464">Manganese</keyword>
<keyword evidence="13" id="KW-1185">Reference proteome</keyword>
<keyword evidence="7 9" id="KW-0904">Protein phosphatase</keyword>
<dbReference type="CDD" id="cd00143">
    <property type="entry name" value="PP2Cc"/>
    <property type="match status" value="1"/>
</dbReference>